<keyword evidence="2" id="KW-1185">Reference proteome</keyword>
<dbReference type="InterPro" id="IPR043737">
    <property type="entry name" value="DUF5682"/>
</dbReference>
<sequence>MSALPPRVAVAAARLAEGRLYFAPIRHHSPACARAVAALIAQVRPAAVLIEGPDSFDSLLPLLRDPRTRPPVAVLVQAAPEQSESLATTLFPFCDYSPEWVALRTAETVGAAVGFIDLPWRDPAWRERGDDSLVAERHLAHSAYVSRLARDAGCRDHDELWERLFELRPRAALDDWRRLFGDVFAYCAMARLDYEPEVLEAEGSLPRERHMAGHIAAWLKRIDGPIVVVTGGFHTLGLIELLDGEPTLPAASTTEPAWLIRYSFDRLDALNGYASGMPSPAYYQRVWEALASDEAAPRQRVAAELLTALAHDGRARDLGDGLSTAGVEAALLQAGRLAELRGHPGPGRYDLLDAIRSCFVKSAVDDGQLGLLADIRRVLGGSRLGEVPPSAASPPLLEDARRLARRYGVRLDDSTPRQTRLDLYRKPSHCERSRFFHLSDYLSLGLAQWQGGPDFMTGQRLDLLFEEWRVAWTPLVEARLVELASEAASLETLALTRLQAEEAMLAASGRAGSASTAVQLLLRACLIGLHGRLPMLFELLSAQLDQDADFVSVVDCGHTLLTLWRAREPLGVQRHPALAGLLQRIWPAALYLLPGLAGCAEDAAPMVVSRLLALRELGRLLATDAGVTVEIALWQEGLERLAREAGPELAGAAGALRYLDGDWDEAALGRQLDIRFGFGAEPREAVRFLSGVMAAAPELLLRVPALAERIDSIVTAWDEQTFVAHLPDLRQTFTRLKPQETASLAGQLARRHGGDGEADWLDTAGEWTEQELLAGTRLELALHDCLAADGLAAWKET</sequence>
<dbReference type="EMBL" id="JBHSBU010000001">
    <property type="protein sequence ID" value="MFC4160662.1"/>
    <property type="molecule type" value="Genomic_DNA"/>
</dbReference>
<organism evidence="1 2">
    <name type="scientific">Chitinimonas lacunae</name>
    <dbReference type="NCBI Taxonomy" id="1963018"/>
    <lineage>
        <taxon>Bacteria</taxon>
        <taxon>Pseudomonadati</taxon>
        <taxon>Pseudomonadota</taxon>
        <taxon>Betaproteobacteria</taxon>
        <taxon>Neisseriales</taxon>
        <taxon>Chitinibacteraceae</taxon>
        <taxon>Chitinimonas</taxon>
    </lineage>
</organism>
<evidence type="ECO:0000313" key="2">
    <source>
        <dbReference type="Proteomes" id="UP001595791"/>
    </source>
</evidence>
<gene>
    <name evidence="1" type="ORF">ACFOW7_15080</name>
</gene>
<dbReference type="Pfam" id="PF18934">
    <property type="entry name" value="DUF5682"/>
    <property type="match status" value="1"/>
</dbReference>
<name>A0ABV8MSI2_9NEIS</name>
<comment type="caution">
    <text evidence="1">The sequence shown here is derived from an EMBL/GenBank/DDBJ whole genome shotgun (WGS) entry which is preliminary data.</text>
</comment>
<reference evidence="2" key="1">
    <citation type="journal article" date="2019" name="Int. J. Syst. Evol. Microbiol.">
        <title>The Global Catalogue of Microorganisms (GCM) 10K type strain sequencing project: providing services to taxonomists for standard genome sequencing and annotation.</title>
        <authorList>
            <consortium name="The Broad Institute Genomics Platform"/>
            <consortium name="The Broad Institute Genome Sequencing Center for Infectious Disease"/>
            <person name="Wu L."/>
            <person name="Ma J."/>
        </authorList>
    </citation>
    <scope>NUCLEOTIDE SEQUENCE [LARGE SCALE GENOMIC DNA]</scope>
    <source>
        <strain evidence="2">LMG 29894</strain>
    </source>
</reference>
<accession>A0ABV8MSI2</accession>
<dbReference type="Proteomes" id="UP001595791">
    <property type="component" value="Unassembled WGS sequence"/>
</dbReference>
<protein>
    <submittedName>
        <fullName evidence="1">DUF5682 family protein</fullName>
    </submittedName>
</protein>
<evidence type="ECO:0000313" key="1">
    <source>
        <dbReference type="EMBL" id="MFC4160662.1"/>
    </source>
</evidence>
<dbReference type="RefSeq" id="WP_378165735.1">
    <property type="nucleotide sequence ID" value="NZ_JBHSBU010000001.1"/>
</dbReference>
<proteinExistence type="predicted"/>